<dbReference type="Gene3D" id="1.10.1760.20">
    <property type="match status" value="1"/>
</dbReference>
<evidence type="ECO:0000313" key="5">
    <source>
        <dbReference type="Proteomes" id="UP000245461"/>
    </source>
</evidence>
<keyword evidence="3" id="KW-1133">Transmembrane helix</keyword>
<sequence>MTMQTLVVLGLAMAAGRRLALSTFGLYLVEGALGLPVFADGAGLAYMAGPTGGYLFGMFVASGILGHLGEKRWDRSPLGTVMAMAIGTIAIYAFGLARLGTFVGYDQALIEAGLLPFVPGDIFKIALAALLLPGAWRLFTTLRG</sequence>
<proteinExistence type="inferred from homology"/>
<dbReference type="InterPro" id="IPR003784">
    <property type="entry name" value="BioY"/>
</dbReference>
<dbReference type="GO" id="GO:0015225">
    <property type="term" value="F:biotin transmembrane transporter activity"/>
    <property type="evidence" value="ECO:0007669"/>
    <property type="project" value="UniProtKB-UniRule"/>
</dbReference>
<evidence type="ECO:0000313" key="4">
    <source>
        <dbReference type="EMBL" id="PWR25323.1"/>
    </source>
</evidence>
<keyword evidence="5" id="KW-1185">Reference proteome</keyword>
<evidence type="ECO:0000256" key="1">
    <source>
        <dbReference type="ARBA" id="ARBA00010692"/>
    </source>
</evidence>
<comment type="subcellular location">
    <subcellularLocation>
        <location evidence="2">Cell membrane</location>
        <topology evidence="2">Multi-pass membrane protein</topology>
    </subcellularLocation>
</comment>
<reference evidence="4 5" key="1">
    <citation type="submission" date="2018-05" db="EMBL/GenBank/DDBJ databases">
        <title>Zavarzinia sp. HR-AS.</title>
        <authorList>
            <person name="Lee Y."/>
            <person name="Jeon C.O."/>
        </authorList>
    </citation>
    <scope>NUCLEOTIDE SEQUENCE [LARGE SCALE GENOMIC DNA]</scope>
    <source>
        <strain evidence="4 5">HR-AS</strain>
    </source>
</reference>
<evidence type="ECO:0000256" key="2">
    <source>
        <dbReference type="PIRNR" id="PIRNR016661"/>
    </source>
</evidence>
<dbReference type="EMBL" id="QGLE01000002">
    <property type="protein sequence ID" value="PWR25323.1"/>
    <property type="molecule type" value="Genomic_DNA"/>
</dbReference>
<accession>A0A317EIR6</accession>
<feature type="transmembrane region" description="Helical" evidence="3">
    <location>
        <begin position="117"/>
        <end position="139"/>
    </location>
</feature>
<dbReference type="OrthoDB" id="9803495at2"/>
<dbReference type="PANTHER" id="PTHR34295:SF1">
    <property type="entry name" value="BIOTIN TRANSPORTER BIOY"/>
    <property type="match status" value="1"/>
</dbReference>
<keyword evidence="2 3" id="KW-0472">Membrane</keyword>
<dbReference type="Pfam" id="PF02632">
    <property type="entry name" value="BioY"/>
    <property type="match status" value="1"/>
</dbReference>
<keyword evidence="3" id="KW-0812">Transmembrane</keyword>
<name>A0A317EIR6_9PROT</name>
<feature type="transmembrane region" description="Helical" evidence="3">
    <location>
        <begin position="44"/>
        <end position="66"/>
    </location>
</feature>
<evidence type="ECO:0000256" key="3">
    <source>
        <dbReference type="SAM" id="Phobius"/>
    </source>
</evidence>
<comment type="similarity">
    <text evidence="1 2">Belongs to the BioY family.</text>
</comment>
<protein>
    <recommendedName>
        <fullName evidence="2">Biotin transporter</fullName>
    </recommendedName>
</protein>
<keyword evidence="2" id="KW-1003">Cell membrane</keyword>
<dbReference type="GO" id="GO:0005886">
    <property type="term" value="C:plasma membrane"/>
    <property type="evidence" value="ECO:0007669"/>
    <property type="project" value="UniProtKB-SubCell"/>
</dbReference>
<dbReference type="AlphaFoldDB" id="A0A317EIR6"/>
<organism evidence="4 5">
    <name type="scientific">Zavarzinia aquatilis</name>
    <dbReference type="NCBI Taxonomy" id="2211142"/>
    <lineage>
        <taxon>Bacteria</taxon>
        <taxon>Pseudomonadati</taxon>
        <taxon>Pseudomonadota</taxon>
        <taxon>Alphaproteobacteria</taxon>
        <taxon>Rhodospirillales</taxon>
        <taxon>Zavarziniaceae</taxon>
        <taxon>Zavarzinia</taxon>
    </lineage>
</organism>
<dbReference type="PANTHER" id="PTHR34295">
    <property type="entry name" value="BIOTIN TRANSPORTER BIOY"/>
    <property type="match status" value="1"/>
</dbReference>
<gene>
    <name evidence="4" type="ORF">DKG74_06060</name>
</gene>
<keyword evidence="2" id="KW-0813">Transport</keyword>
<dbReference type="PIRSF" id="PIRSF016661">
    <property type="entry name" value="BioY"/>
    <property type="match status" value="1"/>
</dbReference>
<feature type="transmembrane region" description="Helical" evidence="3">
    <location>
        <begin position="78"/>
        <end position="97"/>
    </location>
</feature>
<comment type="caution">
    <text evidence="4">The sequence shown here is derived from an EMBL/GenBank/DDBJ whole genome shotgun (WGS) entry which is preliminary data.</text>
</comment>
<dbReference type="Proteomes" id="UP000245461">
    <property type="component" value="Unassembled WGS sequence"/>
</dbReference>